<evidence type="ECO:0000313" key="3">
    <source>
        <dbReference type="Proteomes" id="UP000190188"/>
    </source>
</evidence>
<dbReference type="InterPro" id="IPR051532">
    <property type="entry name" value="Ester_Hydrolysis_Enzymes"/>
</dbReference>
<dbReference type="RefSeq" id="WP_078498994.1">
    <property type="nucleotide sequence ID" value="NZ_MSZX01000004.1"/>
</dbReference>
<protein>
    <submittedName>
        <fullName evidence="2">Lipase</fullName>
    </submittedName>
</protein>
<dbReference type="OrthoDB" id="388542at2"/>
<name>A0A1T2XFJ8_9BACL</name>
<proteinExistence type="predicted"/>
<accession>A0A1T2XFJ8</accession>
<gene>
    <name evidence="2" type="ORF">BVG16_12425</name>
</gene>
<dbReference type="InterPro" id="IPR013830">
    <property type="entry name" value="SGNH_hydro"/>
</dbReference>
<dbReference type="InterPro" id="IPR036514">
    <property type="entry name" value="SGNH_hydro_sf"/>
</dbReference>
<comment type="caution">
    <text evidence="2">The sequence shown here is derived from an EMBL/GenBank/DDBJ whole genome shotgun (WGS) entry which is preliminary data.</text>
</comment>
<keyword evidence="3" id="KW-1185">Reference proteome</keyword>
<dbReference type="Pfam" id="PF13472">
    <property type="entry name" value="Lipase_GDSL_2"/>
    <property type="match status" value="1"/>
</dbReference>
<dbReference type="AlphaFoldDB" id="A0A1T2XFJ8"/>
<dbReference type="PANTHER" id="PTHR30383:SF29">
    <property type="entry name" value="SGNH HYDROLASE-TYPE ESTERASE DOMAIN-CONTAINING PROTEIN"/>
    <property type="match status" value="1"/>
</dbReference>
<feature type="domain" description="SGNH hydrolase-type esterase" evidence="1">
    <location>
        <begin position="9"/>
        <end position="195"/>
    </location>
</feature>
<evidence type="ECO:0000313" key="2">
    <source>
        <dbReference type="EMBL" id="OPA78661.1"/>
    </source>
</evidence>
<dbReference type="PANTHER" id="PTHR30383">
    <property type="entry name" value="THIOESTERASE 1/PROTEASE 1/LYSOPHOSPHOLIPASE L1"/>
    <property type="match status" value="1"/>
</dbReference>
<evidence type="ECO:0000259" key="1">
    <source>
        <dbReference type="Pfam" id="PF13472"/>
    </source>
</evidence>
<dbReference type="Proteomes" id="UP000190188">
    <property type="component" value="Unassembled WGS sequence"/>
</dbReference>
<dbReference type="CDD" id="cd01839">
    <property type="entry name" value="SGNH_arylesterase_like"/>
    <property type="match status" value="1"/>
</dbReference>
<dbReference type="SUPFAM" id="SSF52266">
    <property type="entry name" value="SGNH hydrolase"/>
    <property type="match status" value="1"/>
</dbReference>
<organism evidence="2 3">
    <name type="scientific">Paenibacillus selenitireducens</name>
    <dbReference type="NCBI Taxonomy" id="1324314"/>
    <lineage>
        <taxon>Bacteria</taxon>
        <taxon>Bacillati</taxon>
        <taxon>Bacillota</taxon>
        <taxon>Bacilli</taxon>
        <taxon>Bacillales</taxon>
        <taxon>Paenibacillaceae</taxon>
        <taxon>Paenibacillus</taxon>
    </lineage>
</organism>
<reference evidence="2 3" key="1">
    <citation type="submission" date="2017-01" db="EMBL/GenBank/DDBJ databases">
        <title>Genome analysis of Paenibacillus selenitrireducens ES3-24.</title>
        <authorList>
            <person name="Xu D."/>
            <person name="Yao R."/>
            <person name="Zheng S."/>
        </authorList>
    </citation>
    <scope>NUCLEOTIDE SEQUENCE [LARGE SCALE GENOMIC DNA]</scope>
    <source>
        <strain evidence="2 3">ES3-24</strain>
    </source>
</reference>
<dbReference type="STRING" id="1324314.BVG16_12425"/>
<dbReference type="EMBL" id="MSZX01000004">
    <property type="protein sequence ID" value="OPA78661.1"/>
    <property type="molecule type" value="Genomic_DNA"/>
</dbReference>
<dbReference type="Gene3D" id="3.40.50.1110">
    <property type="entry name" value="SGNH hydrolase"/>
    <property type="match status" value="1"/>
</dbReference>
<sequence>MTGTRTILCFGDSNTWGADPQNRGVRYPADVRWTGVLRKELGDGYDIVEEGLPGRTTVWADPIDGIMSGKEYLPTCLLSHRPLDLVVIMLGTNDLKERFSVSALDIAMSALSLAGLVKTTFSRPGITIVPQVLILVPPPIKETGLFAGMFKGGEEKSKQLGEAFAMLSPYTDASIMDASTVIVSSEADGIHFEAEQHLKLGSAVAEKIKSMLVEA</sequence>